<evidence type="ECO:0000259" key="2">
    <source>
        <dbReference type="PROSITE" id="PS51747"/>
    </source>
</evidence>
<dbReference type="PROSITE" id="PS50097">
    <property type="entry name" value="BTB"/>
    <property type="match status" value="1"/>
</dbReference>
<protein>
    <submittedName>
        <fullName evidence="3">Cytidine and deoxycytidylate deaminase zinc-binding region</fullName>
    </submittedName>
</protein>
<dbReference type="EMBL" id="CP019472">
    <property type="protein sequence ID" value="UQC76598.1"/>
    <property type="molecule type" value="Genomic_DNA"/>
</dbReference>
<dbReference type="RefSeq" id="XP_049138239.1">
    <property type="nucleotide sequence ID" value="XM_049297015.1"/>
</dbReference>
<dbReference type="KEGG" id="clup:CLUP02_18111"/>
<dbReference type="PANTHER" id="PTHR47843">
    <property type="entry name" value="BTB DOMAIN-CONTAINING PROTEIN-RELATED"/>
    <property type="match status" value="1"/>
</dbReference>
<keyword evidence="4" id="KW-1185">Reference proteome</keyword>
<feature type="domain" description="CMP/dCMP-type deaminase" evidence="2">
    <location>
        <begin position="568"/>
        <end position="700"/>
    </location>
</feature>
<gene>
    <name evidence="3" type="ORF">CLUP02_18111</name>
</gene>
<dbReference type="PROSITE" id="PS51747">
    <property type="entry name" value="CYT_DCMP_DEAMINASES_2"/>
    <property type="match status" value="1"/>
</dbReference>
<dbReference type="InterPro" id="IPR000210">
    <property type="entry name" value="BTB/POZ_dom"/>
</dbReference>
<dbReference type="InterPro" id="IPR011333">
    <property type="entry name" value="SKP1/BTB/POZ_sf"/>
</dbReference>
<dbReference type="GO" id="GO:0006139">
    <property type="term" value="P:nucleobase-containing compound metabolic process"/>
    <property type="evidence" value="ECO:0007669"/>
    <property type="project" value="UniProtKB-ARBA"/>
</dbReference>
<evidence type="ECO:0000259" key="1">
    <source>
        <dbReference type="PROSITE" id="PS50097"/>
    </source>
</evidence>
<dbReference type="InterPro" id="IPR016193">
    <property type="entry name" value="Cytidine_deaminase-like"/>
</dbReference>
<proteinExistence type="predicted"/>
<sequence length="1139" mass="127958">MAYQIITLLTMEDMKRAACNSFGILTPQPERKYGLVGSFPLTNANIELVEPQVSNSQASTGISHFASDSSWVFCVQRLPRAVNEVGKFTPDPWNSDPFTTPILNSPQIEYHVGESGKSFSVPKAVMEFLSPKLVRMPPSGQGQPNSASITLRDIDEATFTRLVEYAYRQDYTVQGLKARSFASDEVSVLPSLYDKLERGDEYSESNPFIHDSGMDFLRELKGSYIMLDKSIHKEALEAKKLPGRYVRFDTLNAHIALLNVAHTYDIHPLKDLCKAHFRECLLFMPLNRYTVADLLTVWDSVEHIADCAPGNAICNIILDYFVATLPTSNIIRDFGIHSCRTKPSPANCSTSCRILESMGKALGQREIVFIAERARRIIRAFASEFESWMTSIGKSKRQRGHKIIVRKRDASSLTFSFQAHHFILHPFVASVPYIRRKAADTGISGRYLRHVRQCQGGHRKSSLQCPARCDPWFQNVGMIPRGSPLFPDHPYLLREFADNGTFKTYERCRYKKVLSMWELISFAISFLVGPLSPVIPPDAHLTSTIGAGWIPNDDQDMSGLTVNSIPAAKRVEYMQKANEALFRQSGPCPFAAFGTIIVNHTSDEVVCEGANFRTGDPTIHGEISAINACTAKFAEQGMTPTQIYAAWGELSIYTNAESCPMVCASSYQEAGIIEYVYGTTIQYNYNVGWGVMTLSSYDVFQQSRQLPGYQTSMIGQILTNETDPLFSWQYNASAPCPNDCFRVPSATRGGTTCSNVTISRRDYEALHANNDFGVMESLKYGSSRKNFRIPPSTNPPISSSATVMELPKATPSRVPYSLAQRCGRLPSRSTAASFNRGIPDLEGVLTSRVVTFRIGPDRKPFQIHEKLVASRSVIFDRMLANNMRESLEGVVDIEDVEPEVFTSFINFAFYGNYDVPTSHKFRKAKDQEPENAKLIPGETYDSLLEHVLKYDFRLSKKQPYLRYLTLFINQGTPGKLYGMPPGLPWNKDEELEANFDLMVANRLFGEICMHHVQLYIFADRYDIAQLRQVCLHRLHSSLTRARLGDPGYQLLFGVIVFAFTNTMPGDKIRKLLIQTCVADFSMVRAMPSFTDLLHRVPELGIEIMTELPTYWEERKKAINDVNAKFASAQSDATTSKEKS</sequence>
<evidence type="ECO:0000313" key="3">
    <source>
        <dbReference type="EMBL" id="UQC76598.1"/>
    </source>
</evidence>
<dbReference type="InterPro" id="IPR002125">
    <property type="entry name" value="CMP_dCMP_dom"/>
</dbReference>
<dbReference type="Proteomes" id="UP000830671">
    <property type="component" value="Chromosome 10"/>
</dbReference>
<dbReference type="PANTHER" id="PTHR47843:SF2">
    <property type="entry name" value="BTB DOMAIN-CONTAINING PROTEIN"/>
    <property type="match status" value="1"/>
</dbReference>
<dbReference type="GO" id="GO:0003824">
    <property type="term" value="F:catalytic activity"/>
    <property type="evidence" value="ECO:0007669"/>
    <property type="project" value="InterPro"/>
</dbReference>
<dbReference type="Pfam" id="PF00651">
    <property type="entry name" value="BTB"/>
    <property type="match status" value="1"/>
</dbReference>
<evidence type="ECO:0000313" key="4">
    <source>
        <dbReference type="Proteomes" id="UP000830671"/>
    </source>
</evidence>
<dbReference type="SUPFAM" id="SSF54695">
    <property type="entry name" value="POZ domain"/>
    <property type="match status" value="1"/>
</dbReference>
<dbReference type="AlphaFoldDB" id="A0A9Q8WAF8"/>
<dbReference type="CDD" id="cd18186">
    <property type="entry name" value="BTB_POZ_ZBTB_KLHL-like"/>
    <property type="match status" value="1"/>
</dbReference>
<organism evidence="3 4">
    <name type="scientific">Colletotrichum lupini</name>
    <dbReference type="NCBI Taxonomy" id="145971"/>
    <lineage>
        <taxon>Eukaryota</taxon>
        <taxon>Fungi</taxon>
        <taxon>Dikarya</taxon>
        <taxon>Ascomycota</taxon>
        <taxon>Pezizomycotina</taxon>
        <taxon>Sordariomycetes</taxon>
        <taxon>Hypocreomycetidae</taxon>
        <taxon>Glomerellales</taxon>
        <taxon>Glomerellaceae</taxon>
        <taxon>Colletotrichum</taxon>
        <taxon>Colletotrichum acutatum species complex</taxon>
    </lineage>
</organism>
<dbReference type="Gene3D" id="3.40.140.10">
    <property type="entry name" value="Cytidine Deaminase, domain 2"/>
    <property type="match status" value="1"/>
</dbReference>
<reference evidence="3" key="1">
    <citation type="journal article" date="2021" name="Mol. Plant Microbe Interact.">
        <title>Complete Genome Sequence of the Plant-Pathogenic Fungus Colletotrichum lupini.</title>
        <authorList>
            <person name="Baroncelli R."/>
            <person name="Pensec F."/>
            <person name="Da Lio D."/>
            <person name="Boufleur T."/>
            <person name="Vicente I."/>
            <person name="Sarrocco S."/>
            <person name="Picot A."/>
            <person name="Baraldi E."/>
            <person name="Sukno S."/>
            <person name="Thon M."/>
            <person name="Le Floch G."/>
        </authorList>
    </citation>
    <scope>NUCLEOTIDE SEQUENCE</scope>
    <source>
        <strain evidence="3">IMI 504893</strain>
    </source>
</reference>
<dbReference type="GeneID" id="73352025"/>
<feature type="domain" description="BTB" evidence="1">
    <location>
        <begin position="848"/>
        <end position="917"/>
    </location>
</feature>
<accession>A0A9Q8WAF8</accession>
<dbReference type="SUPFAM" id="SSF53927">
    <property type="entry name" value="Cytidine deaminase-like"/>
    <property type="match status" value="1"/>
</dbReference>
<name>A0A9Q8WAF8_9PEZI</name>
<dbReference type="Pfam" id="PF00383">
    <property type="entry name" value="dCMP_cyt_deam_1"/>
    <property type="match status" value="1"/>
</dbReference>
<dbReference type="Gene3D" id="3.30.710.10">
    <property type="entry name" value="Potassium Channel Kv1.1, Chain A"/>
    <property type="match status" value="2"/>
</dbReference>